<name>A0A2G5ESY8_AQUCA</name>
<feature type="domain" description="Myb/SANT-like" evidence="2">
    <location>
        <begin position="20"/>
        <end position="113"/>
    </location>
</feature>
<dbReference type="Proteomes" id="UP000230069">
    <property type="component" value="Unassembled WGS sequence"/>
</dbReference>
<keyword evidence="4" id="KW-1185">Reference proteome</keyword>
<gene>
    <name evidence="3" type="ORF">AQUCO_00500645v1</name>
</gene>
<reference evidence="3 4" key="1">
    <citation type="submission" date="2017-09" db="EMBL/GenBank/DDBJ databases">
        <title>WGS assembly of Aquilegia coerulea Goldsmith.</title>
        <authorList>
            <person name="Hodges S."/>
            <person name="Kramer E."/>
            <person name="Nordborg M."/>
            <person name="Tomkins J."/>
            <person name="Borevitz J."/>
            <person name="Derieg N."/>
            <person name="Yan J."/>
            <person name="Mihaltcheva S."/>
            <person name="Hayes R.D."/>
            <person name="Rokhsar D."/>
        </authorList>
    </citation>
    <scope>NUCLEOTIDE SEQUENCE [LARGE SCALE GENOMIC DNA]</scope>
    <source>
        <strain evidence="4">cv. Goldsmith</strain>
    </source>
</reference>
<dbReference type="AlphaFoldDB" id="A0A2G5ESY8"/>
<accession>A0A2G5ESY8</accession>
<evidence type="ECO:0000313" key="3">
    <source>
        <dbReference type="EMBL" id="PIA58849.1"/>
    </source>
</evidence>
<dbReference type="FunCoup" id="A0A2G5ESY8">
    <property type="interactions" value="27"/>
</dbReference>
<dbReference type="EMBL" id="KZ305022">
    <property type="protein sequence ID" value="PIA58849.1"/>
    <property type="molecule type" value="Genomic_DNA"/>
</dbReference>
<dbReference type="OrthoDB" id="601328at2759"/>
<feature type="compositionally biased region" description="Acidic residues" evidence="1">
    <location>
        <begin position="167"/>
        <end position="179"/>
    </location>
</feature>
<organism evidence="3 4">
    <name type="scientific">Aquilegia coerulea</name>
    <name type="common">Rocky mountain columbine</name>
    <dbReference type="NCBI Taxonomy" id="218851"/>
    <lineage>
        <taxon>Eukaryota</taxon>
        <taxon>Viridiplantae</taxon>
        <taxon>Streptophyta</taxon>
        <taxon>Embryophyta</taxon>
        <taxon>Tracheophyta</taxon>
        <taxon>Spermatophyta</taxon>
        <taxon>Magnoliopsida</taxon>
        <taxon>Ranunculales</taxon>
        <taxon>Ranunculaceae</taxon>
        <taxon>Thalictroideae</taxon>
        <taxon>Aquilegia</taxon>
    </lineage>
</organism>
<dbReference type="PANTHER" id="PTHR46929:SF3">
    <property type="entry name" value="MYB_SANT-LIKE DOMAIN-CONTAINING PROTEIN"/>
    <property type="match status" value="1"/>
</dbReference>
<feature type="region of interest" description="Disordered" evidence="1">
    <location>
        <begin position="146"/>
        <end position="198"/>
    </location>
</feature>
<protein>
    <recommendedName>
        <fullName evidence="2">Myb/SANT-like domain-containing protein</fullName>
    </recommendedName>
</protein>
<sequence>MDESPEQARNTKTKGAYVVWTVEMDRVLTETFLDQVQKGNKSEQGWKSTVWTAAIDAIKDKCGKLITKVNVQARLKTWTKNYNIVTELRQQSGFGWDDNRKMIDVENNIWENYLKSRPEAKGYRYKALTNYDDLAIIVGNAHAKGDGANTGGKVEKSGEEGGGGNDDGLEDITEDDDGLDNNFSQQKRGRPTTPVVAKQSTRRKICTGDVVASAVTMMADTLKSMVETNSRACLPTVDVGKLYEEVSKIPEIDRSLTLKSVDMLAADKTKQHVFHGLPIEFKKEWLMMQFNHSN</sequence>
<proteinExistence type="predicted"/>
<evidence type="ECO:0000256" key="1">
    <source>
        <dbReference type="SAM" id="MobiDB-lite"/>
    </source>
</evidence>
<dbReference type="InParanoid" id="A0A2G5ESY8"/>
<evidence type="ECO:0000259" key="2">
    <source>
        <dbReference type="Pfam" id="PF12776"/>
    </source>
</evidence>
<dbReference type="Pfam" id="PF12776">
    <property type="entry name" value="Myb_DNA-bind_3"/>
    <property type="match status" value="1"/>
</dbReference>
<dbReference type="InterPro" id="IPR024752">
    <property type="entry name" value="Myb/SANT-like_dom"/>
</dbReference>
<dbReference type="PANTHER" id="PTHR46929">
    <property type="entry name" value="EXPRESSED PROTEIN"/>
    <property type="match status" value="1"/>
</dbReference>
<evidence type="ECO:0000313" key="4">
    <source>
        <dbReference type="Proteomes" id="UP000230069"/>
    </source>
</evidence>